<dbReference type="PRINTS" id="PR00081">
    <property type="entry name" value="GDHRDH"/>
</dbReference>
<protein>
    <submittedName>
        <fullName evidence="3">Short-chain dehydrogenase/reductase SDR</fullName>
    </submittedName>
</protein>
<dbReference type="Pfam" id="PF00106">
    <property type="entry name" value="adh_short"/>
    <property type="match status" value="1"/>
</dbReference>
<comment type="caution">
    <text evidence="3">The sequence shown here is derived from an EMBL/GenBank/DDBJ whole genome shotgun (WGS) entry which is preliminary data.</text>
</comment>
<dbReference type="eggNOG" id="KOG0725">
    <property type="taxonomic scope" value="Eukaryota"/>
</dbReference>
<keyword evidence="2" id="KW-0560">Oxidoreductase</keyword>
<dbReference type="AlphaFoldDB" id="K2RA22"/>
<organism evidence="3 4">
    <name type="scientific">Macrophomina phaseolina (strain MS6)</name>
    <name type="common">Charcoal rot fungus</name>
    <dbReference type="NCBI Taxonomy" id="1126212"/>
    <lineage>
        <taxon>Eukaryota</taxon>
        <taxon>Fungi</taxon>
        <taxon>Dikarya</taxon>
        <taxon>Ascomycota</taxon>
        <taxon>Pezizomycotina</taxon>
        <taxon>Dothideomycetes</taxon>
        <taxon>Dothideomycetes incertae sedis</taxon>
        <taxon>Botryosphaeriales</taxon>
        <taxon>Botryosphaeriaceae</taxon>
        <taxon>Macrophomina</taxon>
    </lineage>
</organism>
<dbReference type="GO" id="GO:0016491">
    <property type="term" value="F:oxidoreductase activity"/>
    <property type="evidence" value="ECO:0007669"/>
    <property type="project" value="UniProtKB-KW"/>
</dbReference>
<dbReference type="Proteomes" id="UP000007129">
    <property type="component" value="Unassembled WGS sequence"/>
</dbReference>
<dbReference type="VEuPathDB" id="FungiDB:MPH_13229"/>
<dbReference type="STRING" id="1126212.K2RA22"/>
<dbReference type="InterPro" id="IPR036291">
    <property type="entry name" value="NAD(P)-bd_dom_sf"/>
</dbReference>
<name>K2RA22_MACPH</name>
<evidence type="ECO:0000256" key="2">
    <source>
        <dbReference type="ARBA" id="ARBA00023002"/>
    </source>
</evidence>
<reference evidence="3 4" key="1">
    <citation type="journal article" date="2012" name="BMC Genomics">
        <title>Tools to kill: Genome of one of the most destructive plant pathogenic fungi Macrophomina phaseolina.</title>
        <authorList>
            <person name="Islam M.S."/>
            <person name="Haque M.S."/>
            <person name="Islam M.M."/>
            <person name="Emdad E.M."/>
            <person name="Halim A."/>
            <person name="Hossen Q.M.M."/>
            <person name="Hossain M.Z."/>
            <person name="Ahmed B."/>
            <person name="Rahim S."/>
            <person name="Rahman M.S."/>
            <person name="Alam M.M."/>
            <person name="Hou S."/>
            <person name="Wan X."/>
            <person name="Saito J.A."/>
            <person name="Alam M."/>
        </authorList>
    </citation>
    <scope>NUCLEOTIDE SEQUENCE [LARGE SCALE GENOMIC DNA]</scope>
    <source>
        <strain evidence="3 4">MS6</strain>
    </source>
</reference>
<dbReference type="InParanoid" id="K2RA22"/>
<dbReference type="EMBL" id="AHHD01000570">
    <property type="protein sequence ID" value="EKG09707.1"/>
    <property type="molecule type" value="Genomic_DNA"/>
</dbReference>
<sequence length="152" mass="16239">MSKPVAIVTGAASGIGLAVSKHLLLKGYRVVMADVNAKEGERVAFELGDDAMFHRADVSNYAEQAALFQAAFAWGGGRLDFLAANAGIDDRQSLYEADEALDENGIPSPLNLKTVEVDLLAVFQGVWLFKHYARKSPNPKGKIVITSSAAGF</sequence>
<gene>
    <name evidence="3" type="ORF">MPH_13229</name>
</gene>
<dbReference type="PANTHER" id="PTHR43180">
    <property type="entry name" value="3-OXOACYL-(ACYL-CARRIER-PROTEIN) REDUCTASE (AFU_ORTHOLOGUE AFUA_6G11210)"/>
    <property type="match status" value="1"/>
</dbReference>
<evidence type="ECO:0000256" key="1">
    <source>
        <dbReference type="ARBA" id="ARBA00006484"/>
    </source>
</evidence>
<evidence type="ECO:0000313" key="3">
    <source>
        <dbReference type="EMBL" id="EKG09707.1"/>
    </source>
</evidence>
<dbReference type="Gene3D" id="3.40.50.720">
    <property type="entry name" value="NAD(P)-binding Rossmann-like Domain"/>
    <property type="match status" value="1"/>
</dbReference>
<dbReference type="PANTHER" id="PTHR43180:SF33">
    <property type="entry name" value="15-HYDROXYPROSTAGLANDIN DEHYDROGENASE [NAD(+)]-LIKE"/>
    <property type="match status" value="1"/>
</dbReference>
<dbReference type="SUPFAM" id="SSF51735">
    <property type="entry name" value="NAD(P)-binding Rossmann-fold domains"/>
    <property type="match status" value="1"/>
</dbReference>
<accession>K2RA22</accession>
<dbReference type="OrthoDB" id="5371740at2759"/>
<dbReference type="InterPro" id="IPR002347">
    <property type="entry name" value="SDR_fam"/>
</dbReference>
<dbReference type="HOGENOM" id="CLU_010194_13_4_1"/>
<evidence type="ECO:0000313" key="4">
    <source>
        <dbReference type="Proteomes" id="UP000007129"/>
    </source>
</evidence>
<comment type="similarity">
    <text evidence="1">Belongs to the short-chain dehydrogenases/reductases (SDR) family.</text>
</comment>
<proteinExistence type="inferred from homology"/>